<dbReference type="Gene3D" id="3.10.450.30">
    <property type="entry name" value="Microbial ribonucleases"/>
    <property type="match status" value="1"/>
</dbReference>
<reference evidence="3" key="1">
    <citation type="submission" date="2021-03" db="EMBL/GenBank/DDBJ databases">
        <authorList>
            <person name="Alouane T."/>
            <person name="Langin T."/>
            <person name="Bonhomme L."/>
        </authorList>
    </citation>
    <scope>NUCLEOTIDE SEQUENCE</scope>
    <source>
        <strain evidence="3">MDC_Fg202</strain>
    </source>
</reference>
<keyword evidence="1" id="KW-0540">Nuclease</keyword>
<dbReference type="Proteomes" id="UP000746612">
    <property type="component" value="Unassembled WGS sequence"/>
</dbReference>
<keyword evidence="2" id="KW-0378">Hydrolase</keyword>
<proteinExistence type="predicted"/>
<dbReference type="InterPro" id="IPR000026">
    <property type="entry name" value="N1-like"/>
</dbReference>
<dbReference type="GO" id="GO:0003723">
    <property type="term" value="F:RNA binding"/>
    <property type="evidence" value="ECO:0007669"/>
    <property type="project" value="InterPro"/>
</dbReference>
<dbReference type="GO" id="GO:0016787">
    <property type="term" value="F:hydrolase activity"/>
    <property type="evidence" value="ECO:0007669"/>
    <property type="project" value="UniProtKB-KW"/>
</dbReference>
<name>A0A2H3GUP4_GIBZA</name>
<gene>
    <name evidence="3" type="ORF">MDCFG202_LOCUS170671</name>
</gene>
<protein>
    <submittedName>
        <fullName evidence="3">Uncharacterized protein</fullName>
    </submittedName>
</protein>
<sequence>MSLTFSALAQHEQHMASAYMSPPSTPKLDDDISSECSYYSLPDLQYDRWYRNIPASQVREQASQVPCLPAPRKAAYPRKFHNKERLGLQSCGPWTEYPFCLNKRYAHGNPGPARLIVSSTNPSKVDVVYHPEQNNRKVCLANYRPREYSKGACLKPSPFNPLPANNTFGVPEGMTYPAQEVYQGVGAYYHPQTVPLSPEAAMFSPVYTGSASPVPAWGYGQVGYYAPDYGNQSFY</sequence>
<dbReference type="Pfam" id="PF00545">
    <property type="entry name" value="Ribonuclease"/>
    <property type="match status" value="1"/>
</dbReference>
<evidence type="ECO:0000313" key="3">
    <source>
        <dbReference type="EMBL" id="CAG1977939.1"/>
    </source>
</evidence>
<organism evidence="3 4">
    <name type="scientific">Gibberella zeae</name>
    <name type="common">Wheat head blight fungus</name>
    <name type="synonym">Fusarium graminearum</name>
    <dbReference type="NCBI Taxonomy" id="5518"/>
    <lineage>
        <taxon>Eukaryota</taxon>
        <taxon>Fungi</taxon>
        <taxon>Dikarya</taxon>
        <taxon>Ascomycota</taxon>
        <taxon>Pezizomycotina</taxon>
        <taxon>Sordariomycetes</taxon>
        <taxon>Hypocreomycetidae</taxon>
        <taxon>Hypocreales</taxon>
        <taxon>Nectriaceae</taxon>
        <taxon>Fusarium</taxon>
    </lineage>
</organism>
<accession>A0A2H3GUP4</accession>
<comment type="caution">
    <text evidence="3">The sequence shown here is derived from an EMBL/GenBank/DDBJ whole genome shotgun (WGS) entry which is preliminary data.</text>
</comment>
<dbReference type="GO" id="GO:0004521">
    <property type="term" value="F:RNA endonuclease activity"/>
    <property type="evidence" value="ECO:0007669"/>
    <property type="project" value="InterPro"/>
</dbReference>
<dbReference type="SUPFAM" id="SSF53933">
    <property type="entry name" value="Microbial ribonucleases"/>
    <property type="match status" value="1"/>
</dbReference>
<evidence type="ECO:0000313" key="4">
    <source>
        <dbReference type="Proteomes" id="UP000746612"/>
    </source>
</evidence>
<dbReference type="InterPro" id="IPR016191">
    <property type="entry name" value="Ribonuclease/ribotoxin"/>
</dbReference>
<evidence type="ECO:0000256" key="1">
    <source>
        <dbReference type="ARBA" id="ARBA00022722"/>
    </source>
</evidence>
<dbReference type="AlphaFoldDB" id="A0A2H3GUP4"/>
<dbReference type="EMBL" id="CAJPIJ010000108">
    <property type="protein sequence ID" value="CAG1977939.1"/>
    <property type="molecule type" value="Genomic_DNA"/>
</dbReference>
<evidence type="ECO:0000256" key="2">
    <source>
        <dbReference type="ARBA" id="ARBA00022801"/>
    </source>
</evidence>